<dbReference type="PANTHER" id="PTHR35276:SF1">
    <property type="entry name" value="TRNA (MNM(5)S(2)U34)-METHYLTRANSFERASE, CHLOROPLASTIC"/>
    <property type="match status" value="1"/>
</dbReference>
<protein>
    <submittedName>
        <fullName evidence="1">Putative rRNA methylase</fullName>
    </submittedName>
</protein>
<proteinExistence type="predicted"/>
<keyword evidence="2" id="KW-1185">Reference proteome</keyword>
<dbReference type="InterPro" id="IPR029063">
    <property type="entry name" value="SAM-dependent_MTases_sf"/>
</dbReference>
<keyword evidence="1" id="KW-0489">Methyltransferase</keyword>
<keyword evidence="1" id="KW-0808">Transferase</keyword>
<dbReference type="SUPFAM" id="SSF53335">
    <property type="entry name" value="S-adenosyl-L-methionine-dependent methyltransferases"/>
    <property type="match status" value="1"/>
</dbReference>
<dbReference type="Pfam" id="PF06962">
    <property type="entry name" value="rRNA_methylase"/>
    <property type="match status" value="1"/>
</dbReference>
<evidence type="ECO:0000313" key="2">
    <source>
        <dbReference type="Proteomes" id="UP000294746"/>
    </source>
</evidence>
<sequence>MMKTLSTLQSARYYVKQAIQEQSHSIVVDATLGNGYDTLFLAQEVGMQGKVFGFDIQLLAVKKTTQRLKQEGLLDRVALFHAGHECWESFIPREYKNQINAVMFNLGYLPHGDKTIITHPETTLQAMGHACQWLAPRGIITIALYVGHEEGQAEVDHVTRFASQLPAKQFHVTWTQLLNRAGAPSLVVIERIK</sequence>
<gene>
    <name evidence="1" type="ORF">EDD57_14025</name>
</gene>
<dbReference type="InterPro" id="IPR010719">
    <property type="entry name" value="MnmM_MeTrfase"/>
</dbReference>
<dbReference type="EMBL" id="SLXV01000040">
    <property type="protein sequence ID" value="TCP64433.1"/>
    <property type="molecule type" value="Genomic_DNA"/>
</dbReference>
<dbReference type="AlphaFoldDB" id="A0A4R2RMP6"/>
<name>A0A4R2RMP6_9BACL</name>
<dbReference type="Proteomes" id="UP000294746">
    <property type="component" value="Unassembled WGS sequence"/>
</dbReference>
<accession>A0A4R2RMP6</accession>
<dbReference type="Gene3D" id="3.40.50.150">
    <property type="entry name" value="Vaccinia Virus protein VP39"/>
    <property type="match status" value="1"/>
</dbReference>
<dbReference type="PANTHER" id="PTHR35276">
    <property type="entry name" value="S-ADENOSYL-L-METHIONINE-DEPENDENT METHYLTRANSFERASES SUPERFAMILY PROTEIN"/>
    <property type="match status" value="1"/>
</dbReference>
<dbReference type="GO" id="GO:0008168">
    <property type="term" value="F:methyltransferase activity"/>
    <property type="evidence" value="ECO:0007669"/>
    <property type="project" value="UniProtKB-KW"/>
</dbReference>
<comment type="caution">
    <text evidence="1">The sequence shown here is derived from an EMBL/GenBank/DDBJ whole genome shotgun (WGS) entry which is preliminary data.</text>
</comment>
<reference evidence="1 2" key="1">
    <citation type="submission" date="2019-03" db="EMBL/GenBank/DDBJ databases">
        <title>Genomic Encyclopedia of Type Strains, Phase IV (KMG-IV): sequencing the most valuable type-strain genomes for metagenomic binning, comparative biology and taxonomic classification.</title>
        <authorList>
            <person name="Goeker M."/>
        </authorList>
    </citation>
    <scope>NUCLEOTIDE SEQUENCE [LARGE SCALE GENOMIC DNA]</scope>
    <source>
        <strain evidence="1 2">DSM 46831</strain>
    </source>
</reference>
<evidence type="ECO:0000313" key="1">
    <source>
        <dbReference type="EMBL" id="TCP64433.1"/>
    </source>
</evidence>
<organism evidence="1 2">
    <name type="scientific">Baia soyae</name>
    <dbReference type="NCBI Taxonomy" id="1544746"/>
    <lineage>
        <taxon>Bacteria</taxon>
        <taxon>Bacillati</taxon>
        <taxon>Bacillota</taxon>
        <taxon>Bacilli</taxon>
        <taxon>Bacillales</taxon>
        <taxon>Thermoactinomycetaceae</taxon>
        <taxon>Baia</taxon>
    </lineage>
</organism>
<dbReference type="OrthoDB" id="9792989at2"/>
<dbReference type="GO" id="GO:0032259">
    <property type="term" value="P:methylation"/>
    <property type="evidence" value="ECO:0007669"/>
    <property type="project" value="UniProtKB-KW"/>
</dbReference>